<dbReference type="AlphaFoldDB" id="A0A192D5E3"/>
<dbReference type="RefSeq" id="WP_068352511.1">
    <property type="nucleotide sequence ID" value="NZ_CP016033.1"/>
</dbReference>
<dbReference type="PANTHER" id="PTHR12147:SF26">
    <property type="entry name" value="PEPTIDASE M28 DOMAIN-CONTAINING PROTEIN"/>
    <property type="match status" value="1"/>
</dbReference>
<dbReference type="InterPro" id="IPR045175">
    <property type="entry name" value="M28_fam"/>
</dbReference>
<dbReference type="Pfam" id="PF04389">
    <property type="entry name" value="Peptidase_M28"/>
    <property type="match status" value="1"/>
</dbReference>
<dbReference type="PANTHER" id="PTHR12147">
    <property type="entry name" value="METALLOPEPTIDASE M28 FAMILY MEMBER"/>
    <property type="match status" value="1"/>
</dbReference>
<evidence type="ECO:0000256" key="1">
    <source>
        <dbReference type="SAM" id="SignalP"/>
    </source>
</evidence>
<accession>A0A192D5E3</accession>
<evidence type="ECO:0000259" key="2">
    <source>
        <dbReference type="Pfam" id="PF04389"/>
    </source>
</evidence>
<dbReference type="PROSITE" id="PS51257">
    <property type="entry name" value="PROKAR_LIPOPROTEIN"/>
    <property type="match status" value="1"/>
</dbReference>
<proteinExistence type="predicted"/>
<keyword evidence="4" id="KW-1185">Reference proteome</keyword>
<evidence type="ECO:0000313" key="4">
    <source>
        <dbReference type="Proteomes" id="UP000078263"/>
    </source>
</evidence>
<organism evidence="3 4">
    <name type="scientific">Erythrobacter neustonensis</name>
    <dbReference type="NCBI Taxonomy" id="1112"/>
    <lineage>
        <taxon>Bacteria</taxon>
        <taxon>Pseudomonadati</taxon>
        <taxon>Pseudomonadota</taxon>
        <taxon>Alphaproteobacteria</taxon>
        <taxon>Sphingomonadales</taxon>
        <taxon>Erythrobacteraceae</taxon>
        <taxon>Erythrobacter/Porphyrobacter group</taxon>
        <taxon>Erythrobacter</taxon>
    </lineage>
</organism>
<feature type="domain" description="Peptidase M28" evidence="2">
    <location>
        <begin position="273"/>
        <end position="472"/>
    </location>
</feature>
<reference evidence="3 4" key="1">
    <citation type="submission" date="2016-05" db="EMBL/GenBank/DDBJ databases">
        <title>Compelete Genome Sequence of Bacteriochlorophyll-Synthesizing Bacterium Porphyrobacter neustonensis DSM 9434.</title>
        <authorList>
            <person name="Shi X.-L."/>
            <person name="Wu Y.-H."/>
            <person name="Cheng H."/>
            <person name="Xu L."/>
            <person name="Zhang X.-Q."/>
            <person name="Wang C.-S."/>
            <person name="Xu X.-W."/>
        </authorList>
    </citation>
    <scope>NUCLEOTIDE SEQUENCE [LARGE SCALE GENOMIC DNA]</scope>
    <source>
        <strain evidence="3 4">DSM 9434</strain>
    </source>
</reference>
<feature type="chain" id="PRO_5008251785" description="Peptidase M28 domain-containing protein" evidence="1">
    <location>
        <begin position="27"/>
        <end position="506"/>
    </location>
</feature>
<gene>
    <name evidence="3" type="ORF">A9D12_13010</name>
</gene>
<dbReference type="GO" id="GO:0008235">
    <property type="term" value="F:metalloexopeptidase activity"/>
    <property type="evidence" value="ECO:0007669"/>
    <property type="project" value="InterPro"/>
</dbReference>
<dbReference type="EMBL" id="CP016033">
    <property type="protein sequence ID" value="ANK13713.1"/>
    <property type="molecule type" value="Genomic_DNA"/>
</dbReference>
<dbReference type="InterPro" id="IPR007484">
    <property type="entry name" value="Peptidase_M28"/>
</dbReference>
<feature type="signal peptide" evidence="1">
    <location>
        <begin position="1"/>
        <end position="26"/>
    </location>
</feature>
<dbReference type="KEGG" id="pns:A9D12_13010"/>
<evidence type="ECO:0000313" key="3">
    <source>
        <dbReference type="EMBL" id="ANK13713.1"/>
    </source>
</evidence>
<dbReference type="SUPFAM" id="SSF53187">
    <property type="entry name" value="Zn-dependent exopeptidases"/>
    <property type="match status" value="1"/>
</dbReference>
<dbReference type="OrthoDB" id="9778250at2"/>
<name>A0A192D5E3_9SPHN</name>
<keyword evidence="1" id="KW-0732">Signal</keyword>
<protein>
    <recommendedName>
        <fullName evidence="2">Peptidase M28 domain-containing protein</fullName>
    </recommendedName>
</protein>
<dbReference type="GO" id="GO:0006508">
    <property type="term" value="P:proteolysis"/>
    <property type="evidence" value="ECO:0007669"/>
    <property type="project" value="InterPro"/>
</dbReference>
<dbReference type="Gene3D" id="3.40.630.10">
    <property type="entry name" value="Zn peptidases"/>
    <property type="match status" value="1"/>
</dbReference>
<sequence length="506" mass="53201">MIALMRQLLGLAAAGLVLTGCAPAPAARAPQVDRDEIGLRLSSDIAVLAADDMRGRKPGTPGGRAAYTYIEKRMEEVGLVSGTNDPGSYWRLPVDLLATEPQTAQLVLTQGKRRVVIPATDAAAYTLRRRALAFGGPGTGVPVVFVGYGDGSVLGEALAGAVAVMLADPGRDADRRDALFRQRATAVVTVLPDRESLTRVRALQERAHVQLANEESDTLAAYVTDSVLADMIGARRWEGLKREAEAGTLPPYELNLAISIEATSDRREYPSQNILGMIPGTAPGMGAVLVLAHWDHLGECGAAEASDHICNGAADNASGVAMMLELARRLKQGPPLARDIYFLATTAEEPGLLGTRAFVKDPPLPLGSIVAAFNLDMMAVAPKGSPVGFIGRGFDAALDAAVLDAIAASGRAVGDQALADSFVQRQDGWALVQAGVPTVLVSGTYGSRAVLDPFIAARYHQPGDEADAVELGGAIEDTLLHEALIRRIADPARYPATDRSGPKTRP</sequence>
<dbReference type="STRING" id="1112.A9D12_13010"/>
<dbReference type="Proteomes" id="UP000078263">
    <property type="component" value="Chromosome"/>
</dbReference>